<dbReference type="InterPro" id="IPR015421">
    <property type="entry name" value="PyrdxlP-dep_Trfase_major"/>
</dbReference>
<name>A0A917DHL5_9MICO</name>
<evidence type="ECO:0000313" key="8">
    <source>
        <dbReference type="Proteomes" id="UP000633205"/>
    </source>
</evidence>
<dbReference type="PANTHER" id="PTHR43525:SF2">
    <property type="entry name" value="CYSTATHIONINE BETA-LYASE-RELATED"/>
    <property type="match status" value="1"/>
</dbReference>
<dbReference type="EC" id="4.4.1.13" evidence="2"/>
<dbReference type="InterPro" id="IPR051798">
    <property type="entry name" value="Class-II_PLP-Dep_Aminotrans"/>
</dbReference>
<sequence>MTDPLDALPLDVLRQRSSTKWATHPDDVLPLFVAETDFPLAEPITRTLTDAIAIGDTGYVPPKTAYPEAFAAFAERRWGWQVDPDRVRTTCDVMMGVAELVRATAKPGEKVVITSPVYPPFFSVHDESHTEYVDVPLRRDGGSWSLDLEGIDRAFADGAVAILLCNPHNPTGTAHTPEALAELARSAERHGAVVISDEIHAPLAIPGRRPFTPFLTVSAEARQVGFAVQSASKTFNLAGLKCAHIVTATDRNAELVRRIPDEVEWRTGLFGIKAGIASYTDGDPWLDALLARLAANQTLLVDLLAEYVPAAAYVPGDAGFLAWVDLRETGWGDDPAARILADARVALNSGPAFGAPGRGHARINYGTGPEILTEAVRRIGALT</sequence>
<reference evidence="7" key="2">
    <citation type="submission" date="2020-09" db="EMBL/GenBank/DDBJ databases">
        <authorList>
            <person name="Sun Q."/>
            <person name="Zhou Y."/>
        </authorList>
    </citation>
    <scope>NUCLEOTIDE SEQUENCE</scope>
    <source>
        <strain evidence="7">CGMCC 1.15152</strain>
    </source>
</reference>
<dbReference type="AlphaFoldDB" id="A0A917DHL5"/>
<dbReference type="Gene3D" id="3.90.1150.10">
    <property type="entry name" value="Aspartate Aminotransferase, domain 1"/>
    <property type="match status" value="1"/>
</dbReference>
<evidence type="ECO:0000259" key="6">
    <source>
        <dbReference type="Pfam" id="PF00155"/>
    </source>
</evidence>
<evidence type="ECO:0000256" key="2">
    <source>
        <dbReference type="ARBA" id="ARBA00012224"/>
    </source>
</evidence>
<dbReference type="PANTHER" id="PTHR43525">
    <property type="entry name" value="PROTEIN MALY"/>
    <property type="match status" value="1"/>
</dbReference>
<dbReference type="Gene3D" id="3.40.640.10">
    <property type="entry name" value="Type I PLP-dependent aspartate aminotransferase-like (Major domain)"/>
    <property type="match status" value="1"/>
</dbReference>
<proteinExistence type="inferred from homology"/>
<comment type="cofactor">
    <cofactor evidence="1">
        <name>pyridoxal 5'-phosphate</name>
        <dbReference type="ChEBI" id="CHEBI:597326"/>
    </cofactor>
</comment>
<dbReference type="RefSeq" id="WP_188712313.1">
    <property type="nucleotide sequence ID" value="NZ_BMHO01000001.1"/>
</dbReference>
<evidence type="ECO:0000256" key="4">
    <source>
        <dbReference type="ARBA" id="ARBA00023239"/>
    </source>
</evidence>
<reference evidence="7" key="1">
    <citation type="journal article" date="2014" name="Int. J. Syst. Evol. Microbiol.">
        <title>Complete genome sequence of Corynebacterium casei LMG S-19264T (=DSM 44701T), isolated from a smear-ripened cheese.</title>
        <authorList>
            <consortium name="US DOE Joint Genome Institute (JGI-PGF)"/>
            <person name="Walter F."/>
            <person name="Albersmeier A."/>
            <person name="Kalinowski J."/>
            <person name="Ruckert C."/>
        </authorList>
    </citation>
    <scope>NUCLEOTIDE SEQUENCE</scope>
    <source>
        <strain evidence="7">CGMCC 1.15152</strain>
    </source>
</reference>
<evidence type="ECO:0000256" key="5">
    <source>
        <dbReference type="ARBA" id="ARBA00037974"/>
    </source>
</evidence>
<keyword evidence="8" id="KW-1185">Reference proteome</keyword>
<dbReference type="GO" id="GO:0030170">
    <property type="term" value="F:pyridoxal phosphate binding"/>
    <property type="evidence" value="ECO:0007669"/>
    <property type="project" value="InterPro"/>
</dbReference>
<evidence type="ECO:0000256" key="3">
    <source>
        <dbReference type="ARBA" id="ARBA00022898"/>
    </source>
</evidence>
<comment type="similarity">
    <text evidence="5">Belongs to the class-II pyridoxal-phosphate-dependent aminotransferase family. MalY/PatB cystathionine beta-lyase subfamily.</text>
</comment>
<dbReference type="InterPro" id="IPR015422">
    <property type="entry name" value="PyrdxlP-dep_Trfase_small"/>
</dbReference>
<dbReference type="Proteomes" id="UP000633205">
    <property type="component" value="Unassembled WGS sequence"/>
</dbReference>
<comment type="caution">
    <text evidence="7">The sequence shown here is derived from an EMBL/GenBank/DDBJ whole genome shotgun (WGS) entry which is preliminary data.</text>
</comment>
<dbReference type="GO" id="GO:0047804">
    <property type="term" value="F:cysteine-S-conjugate beta-lyase activity"/>
    <property type="evidence" value="ECO:0007669"/>
    <property type="project" value="UniProtKB-EC"/>
</dbReference>
<keyword evidence="3" id="KW-0663">Pyridoxal phosphate</keyword>
<accession>A0A917DHL5</accession>
<dbReference type="Pfam" id="PF00155">
    <property type="entry name" value="Aminotran_1_2"/>
    <property type="match status" value="1"/>
</dbReference>
<gene>
    <name evidence="7" type="ORF">GCM10010915_22520</name>
</gene>
<protein>
    <recommendedName>
        <fullName evidence="2">cysteine-S-conjugate beta-lyase</fullName>
        <ecNumber evidence="2">4.4.1.13</ecNumber>
    </recommendedName>
</protein>
<keyword evidence="4" id="KW-0456">Lyase</keyword>
<dbReference type="InterPro" id="IPR015424">
    <property type="entry name" value="PyrdxlP-dep_Trfase"/>
</dbReference>
<dbReference type="InterPro" id="IPR004839">
    <property type="entry name" value="Aminotransferase_I/II_large"/>
</dbReference>
<dbReference type="EMBL" id="BMHO01000001">
    <property type="protein sequence ID" value="GGD41127.1"/>
    <property type="molecule type" value="Genomic_DNA"/>
</dbReference>
<dbReference type="CDD" id="cd00609">
    <property type="entry name" value="AAT_like"/>
    <property type="match status" value="1"/>
</dbReference>
<evidence type="ECO:0000313" key="7">
    <source>
        <dbReference type="EMBL" id="GGD41127.1"/>
    </source>
</evidence>
<dbReference type="SUPFAM" id="SSF53383">
    <property type="entry name" value="PLP-dependent transferases"/>
    <property type="match status" value="1"/>
</dbReference>
<feature type="domain" description="Aminotransferase class I/classII large" evidence="6">
    <location>
        <begin position="59"/>
        <end position="379"/>
    </location>
</feature>
<organism evidence="7 8">
    <name type="scientific">Microbacterium faecale</name>
    <dbReference type="NCBI Taxonomy" id="1804630"/>
    <lineage>
        <taxon>Bacteria</taxon>
        <taxon>Bacillati</taxon>
        <taxon>Actinomycetota</taxon>
        <taxon>Actinomycetes</taxon>
        <taxon>Micrococcales</taxon>
        <taxon>Microbacteriaceae</taxon>
        <taxon>Microbacterium</taxon>
    </lineage>
</organism>
<evidence type="ECO:0000256" key="1">
    <source>
        <dbReference type="ARBA" id="ARBA00001933"/>
    </source>
</evidence>